<dbReference type="GO" id="GO:0005524">
    <property type="term" value="F:ATP binding"/>
    <property type="evidence" value="ECO:0007669"/>
    <property type="project" value="UniProtKB-KW"/>
</dbReference>
<dbReference type="SUPFAM" id="SSF47323">
    <property type="entry name" value="Anticodon-binding domain of a subclass of class I aminoacyl-tRNA synthetases"/>
    <property type="match status" value="1"/>
</dbReference>
<evidence type="ECO:0000313" key="15">
    <source>
        <dbReference type="Proteomes" id="UP000034772"/>
    </source>
</evidence>
<dbReference type="Pfam" id="PF09334">
    <property type="entry name" value="tRNA-synt_1g"/>
    <property type="match status" value="2"/>
</dbReference>
<dbReference type="PROSITE" id="PS00178">
    <property type="entry name" value="AA_TRNA_LIGASE_I"/>
    <property type="match status" value="1"/>
</dbReference>
<keyword evidence="6 12" id="KW-0547">Nucleotide-binding</keyword>
<evidence type="ECO:0000256" key="5">
    <source>
        <dbReference type="ARBA" id="ARBA00022598"/>
    </source>
</evidence>
<dbReference type="GO" id="GO:0006431">
    <property type="term" value="P:methionyl-tRNA aminoacylation"/>
    <property type="evidence" value="ECO:0007669"/>
    <property type="project" value="InterPro"/>
</dbReference>
<dbReference type="Gene3D" id="3.40.50.620">
    <property type="entry name" value="HUPs"/>
    <property type="match status" value="1"/>
</dbReference>
<dbReference type="FunFam" id="2.170.220.10:FF:000001">
    <property type="entry name" value="methionine--tRNA ligase, mitochondrial"/>
    <property type="match status" value="1"/>
</dbReference>
<evidence type="ECO:0000256" key="9">
    <source>
        <dbReference type="ARBA" id="ARBA00023146"/>
    </source>
</evidence>
<dbReference type="CDD" id="cd00814">
    <property type="entry name" value="MetRS_core"/>
    <property type="match status" value="1"/>
</dbReference>
<comment type="caution">
    <text evidence="14">The sequence shown here is derived from an EMBL/GenBank/DDBJ whole genome shotgun (WGS) entry which is preliminary data.</text>
</comment>
<protein>
    <recommendedName>
        <fullName evidence="3">Methionine--tRNA ligase</fullName>
        <ecNumber evidence="2">6.1.1.10</ecNumber>
    </recommendedName>
    <alternativeName>
        <fullName evidence="10">Methionyl-tRNA synthetase</fullName>
    </alternativeName>
</protein>
<dbReference type="InterPro" id="IPR001412">
    <property type="entry name" value="aa-tRNA-synth_I_CS"/>
</dbReference>
<dbReference type="InterPro" id="IPR014729">
    <property type="entry name" value="Rossmann-like_a/b/a_fold"/>
</dbReference>
<dbReference type="InterPro" id="IPR015413">
    <property type="entry name" value="Methionyl/Leucyl_tRNA_Synth"/>
</dbReference>
<keyword evidence="8 12" id="KW-0648">Protein biosynthesis</keyword>
<dbReference type="PANTHER" id="PTHR43326">
    <property type="entry name" value="METHIONYL-TRNA SYNTHETASE"/>
    <property type="match status" value="1"/>
</dbReference>
<dbReference type="PANTHER" id="PTHR43326:SF1">
    <property type="entry name" value="METHIONINE--TRNA LIGASE, MITOCHONDRIAL"/>
    <property type="match status" value="1"/>
</dbReference>
<evidence type="ECO:0000256" key="8">
    <source>
        <dbReference type="ARBA" id="ARBA00022917"/>
    </source>
</evidence>
<evidence type="ECO:0000256" key="4">
    <source>
        <dbReference type="ARBA" id="ARBA00022490"/>
    </source>
</evidence>
<dbReference type="InterPro" id="IPR009080">
    <property type="entry name" value="tRNAsynth_Ia_anticodon-bd"/>
</dbReference>
<dbReference type="InterPro" id="IPR014758">
    <property type="entry name" value="Met-tRNA_synth"/>
</dbReference>
<evidence type="ECO:0000256" key="6">
    <source>
        <dbReference type="ARBA" id="ARBA00022741"/>
    </source>
</evidence>
<feature type="domain" description="Methionyl/Leucyl tRNA synthetase" evidence="13">
    <location>
        <begin position="149"/>
        <end position="361"/>
    </location>
</feature>
<dbReference type="EMBL" id="LCOZ01000033">
    <property type="protein sequence ID" value="KKU87001.1"/>
    <property type="molecule type" value="Genomic_DNA"/>
</dbReference>
<keyword evidence="5 12" id="KW-0436">Ligase</keyword>
<evidence type="ECO:0000256" key="1">
    <source>
        <dbReference type="ARBA" id="ARBA00003314"/>
    </source>
</evidence>
<dbReference type="Gene3D" id="2.170.220.10">
    <property type="match status" value="1"/>
</dbReference>
<dbReference type="Proteomes" id="UP000034772">
    <property type="component" value="Unassembled WGS sequence"/>
</dbReference>
<dbReference type="NCBIfam" id="TIGR00398">
    <property type="entry name" value="metG"/>
    <property type="match status" value="1"/>
</dbReference>
<evidence type="ECO:0000256" key="12">
    <source>
        <dbReference type="RuleBase" id="RU363039"/>
    </source>
</evidence>
<evidence type="ECO:0000313" key="14">
    <source>
        <dbReference type="EMBL" id="KKU87001.1"/>
    </source>
</evidence>
<evidence type="ECO:0000256" key="3">
    <source>
        <dbReference type="ARBA" id="ARBA00018753"/>
    </source>
</evidence>
<feature type="domain" description="Methionyl/Leucyl tRNA synthetase" evidence="13">
    <location>
        <begin position="5"/>
        <end position="146"/>
    </location>
</feature>
<keyword evidence="9 12" id="KW-0030">Aminoacyl-tRNA synthetase</keyword>
<dbReference type="EC" id="6.1.1.10" evidence="2"/>
<dbReference type="PATRIC" id="fig|1618373.3.peg.330"/>
<comment type="similarity">
    <text evidence="12">Belongs to the class-I aminoacyl-tRNA synthetase family.</text>
</comment>
<name>A0A0G1TYU5_9BACT</name>
<dbReference type="Gene3D" id="1.10.730.10">
    <property type="entry name" value="Isoleucyl-tRNA Synthetase, Domain 1"/>
    <property type="match status" value="1"/>
</dbReference>
<proteinExistence type="inferred from homology"/>
<evidence type="ECO:0000256" key="2">
    <source>
        <dbReference type="ARBA" id="ARBA00012838"/>
    </source>
</evidence>
<dbReference type="SUPFAM" id="SSF52374">
    <property type="entry name" value="Nucleotidylyl transferase"/>
    <property type="match status" value="1"/>
</dbReference>
<evidence type="ECO:0000256" key="10">
    <source>
        <dbReference type="ARBA" id="ARBA00030904"/>
    </source>
</evidence>
<reference evidence="14 15" key="1">
    <citation type="journal article" date="2015" name="Nature">
        <title>rRNA introns, odd ribosomes, and small enigmatic genomes across a large radiation of phyla.</title>
        <authorList>
            <person name="Brown C.T."/>
            <person name="Hug L.A."/>
            <person name="Thomas B.C."/>
            <person name="Sharon I."/>
            <person name="Castelle C.J."/>
            <person name="Singh A."/>
            <person name="Wilkins M.J."/>
            <person name="Williams K.H."/>
            <person name="Banfield J.F."/>
        </authorList>
    </citation>
    <scope>NUCLEOTIDE SEQUENCE [LARGE SCALE GENOMIC DNA]</scope>
</reference>
<gene>
    <name evidence="14" type="ORF">UY17_C0033G0009</name>
</gene>
<comment type="function">
    <text evidence="1">Is required not only for elongation of protein synthesis but also for the initiation of all mRNA translation through initiator tRNA(fMet) aminoacylation.</text>
</comment>
<comment type="catalytic activity">
    <reaction evidence="11">
        <text>tRNA(Met) + L-methionine + ATP = L-methionyl-tRNA(Met) + AMP + diphosphate</text>
        <dbReference type="Rhea" id="RHEA:13481"/>
        <dbReference type="Rhea" id="RHEA-COMP:9667"/>
        <dbReference type="Rhea" id="RHEA-COMP:9698"/>
        <dbReference type="ChEBI" id="CHEBI:30616"/>
        <dbReference type="ChEBI" id="CHEBI:33019"/>
        <dbReference type="ChEBI" id="CHEBI:57844"/>
        <dbReference type="ChEBI" id="CHEBI:78442"/>
        <dbReference type="ChEBI" id="CHEBI:78530"/>
        <dbReference type="ChEBI" id="CHEBI:456215"/>
        <dbReference type="EC" id="6.1.1.10"/>
    </reaction>
</comment>
<evidence type="ECO:0000256" key="7">
    <source>
        <dbReference type="ARBA" id="ARBA00022840"/>
    </source>
</evidence>
<evidence type="ECO:0000256" key="11">
    <source>
        <dbReference type="ARBA" id="ARBA00047364"/>
    </source>
</evidence>
<dbReference type="GO" id="GO:0004825">
    <property type="term" value="F:methionine-tRNA ligase activity"/>
    <property type="evidence" value="ECO:0007669"/>
    <property type="project" value="UniProtKB-EC"/>
</dbReference>
<dbReference type="PRINTS" id="PR01041">
    <property type="entry name" value="TRNASYNTHMET"/>
</dbReference>
<sequence length="472" mass="53971">MARFYLTNAIPYVNGLPHLGHTLEFIISDVISRYHRLNGNDALATCGSDENGQKILEAAKKEKLEPQQLADKNTQAFLDHLKHLNVNFDVWRRATDQKLHWPGVTKLWQLCLKNGDIYKKTYQGLYCVGCEQFYTESELVDGKCPEHDRRPEIVSEENYFFKLSRYQKQLEELIASDKLQVLPSVRKNETLGFIRQGLNDFSVSRPAERLGHWGIPVPGDPSQVMYVWFDALTIYMTAVGWGYDDKLWQKWWPADVHVIGKGIYRFHTVYWPAMLLSAHLALPKTVLVHGYVNSGGQKMAKSLGNVVDPEELLSKYGTDPIRYYLLKEIPTQADGDFTEVRFKEVYNADLANGLGNLVSRVAKMAEKDGLAGIKTVKPTAPDGLFNYLNNYEFNLALEILWQKFRGLDQVIAKDKPWEKSASGRKDLLTAYIKKILNLNYWLQIFLPETAAKIAKTFTGSKVKIDQSLFPRL</sequence>
<keyword evidence="4" id="KW-0963">Cytoplasm</keyword>
<dbReference type="AlphaFoldDB" id="A0A0G1TYU5"/>
<dbReference type="InterPro" id="IPR033911">
    <property type="entry name" value="MetRS_core"/>
</dbReference>
<organism evidence="14 15">
    <name type="scientific">Candidatus Beckwithbacteria bacterium GW2011_GWC2_47_9</name>
    <dbReference type="NCBI Taxonomy" id="1618373"/>
    <lineage>
        <taxon>Bacteria</taxon>
        <taxon>Candidatus Beckwithiibacteriota</taxon>
    </lineage>
</organism>
<dbReference type="InterPro" id="IPR023457">
    <property type="entry name" value="Met-tRNA_synth_2"/>
</dbReference>
<keyword evidence="7 12" id="KW-0067">ATP-binding</keyword>
<evidence type="ECO:0000259" key="13">
    <source>
        <dbReference type="Pfam" id="PF09334"/>
    </source>
</evidence>
<accession>A0A0G1TYU5</accession>